<dbReference type="EMBL" id="KQ242677">
    <property type="protein sequence ID" value="KNC77625.1"/>
    <property type="molecule type" value="Genomic_DNA"/>
</dbReference>
<evidence type="ECO:0000256" key="2">
    <source>
        <dbReference type="SAM" id="MobiDB-lite"/>
    </source>
</evidence>
<feature type="region of interest" description="Disordered" evidence="2">
    <location>
        <begin position="34"/>
        <end position="172"/>
    </location>
</feature>
<feature type="compositionally biased region" description="Polar residues" evidence="2">
    <location>
        <begin position="135"/>
        <end position="145"/>
    </location>
</feature>
<dbReference type="GO" id="GO:0038202">
    <property type="term" value="P:TORC1 signaling"/>
    <property type="evidence" value="ECO:0007669"/>
    <property type="project" value="TreeGrafter"/>
</dbReference>
<dbReference type="InterPro" id="IPR005365">
    <property type="entry name" value="Npr3"/>
</dbReference>
<dbReference type="GO" id="GO:0034198">
    <property type="term" value="P:cellular response to amino acid starvation"/>
    <property type="evidence" value="ECO:0007669"/>
    <property type="project" value="TreeGrafter"/>
</dbReference>
<dbReference type="OrthoDB" id="18648at2759"/>
<protein>
    <submittedName>
        <fullName evidence="3">Uncharacterized protein</fullName>
    </submittedName>
</protein>
<dbReference type="GO" id="GO:0010508">
    <property type="term" value="P:positive regulation of autophagy"/>
    <property type="evidence" value="ECO:0007669"/>
    <property type="project" value="TreeGrafter"/>
</dbReference>
<feature type="compositionally biased region" description="Polar residues" evidence="2">
    <location>
        <begin position="68"/>
        <end position="77"/>
    </location>
</feature>
<gene>
    <name evidence="3" type="ORF">SARC_09918</name>
</gene>
<evidence type="ECO:0000313" key="4">
    <source>
        <dbReference type="Proteomes" id="UP000054560"/>
    </source>
</evidence>
<dbReference type="AlphaFoldDB" id="A0A0L0FLK0"/>
<name>A0A0L0FLK0_9EUKA</name>
<comment type="similarity">
    <text evidence="1">Belongs to the NPR3 family.</text>
</comment>
<proteinExistence type="inferred from homology"/>
<dbReference type="GO" id="GO:1904262">
    <property type="term" value="P:negative regulation of TORC1 signaling"/>
    <property type="evidence" value="ECO:0007669"/>
    <property type="project" value="TreeGrafter"/>
</dbReference>
<keyword evidence="4" id="KW-1185">Reference proteome</keyword>
<evidence type="ECO:0000256" key="1">
    <source>
        <dbReference type="RuleBase" id="RU368069"/>
    </source>
</evidence>
<dbReference type="Proteomes" id="UP000054560">
    <property type="component" value="Unassembled WGS sequence"/>
</dbReference>
<dbReference type="STRING" id="667725.A0A0L0FLK0"/>
<evidence type="ECO:0000313" key="3">
    <source>
        <dbReference type="EMBL" id="KNC77625.1"/>
    </source>
</evidence>
<sequence length="239" mass="24421">MSGEGTERCTLPRVLSILLVTSSSRGQNLVFRYPPEPGHEQWPPLSQRHKSNKAAHGATSAGGDRNITAKSSIGNVNAGTATSAGASGRKRGKRSAGGRSITTNDAEGNIHNASDAPVSAFLMPRPMSEEKISRGQHNGNGPNTLSGSHASTSDAGGGSGSSGHHHHSGGGNGGGASFGPLFGYSSEFLASMLSPEAILCDQPFIVKIDDLVFQGYPSLLPQSRGHGLAAAGSPTGTRL</sequence>
<dbReference type="Pfam" id="PF03666">
    <property type="entry name" value="NPR3"/>
    <property type="match status" value="1"/>
</dbReference>
<dbReference type="GeneID" id="25910422"/>
<feature type="compositionally biased region" description="Low complexity" evidence="2">
    <location>
        <begin position="78"/>
        <end position="87"/>
    </location>
</feature>
<accession>A0A0L0FLK0</accession>
<dbReference type="PANTHER" id="PTHR13153">
    <property type="entry name" value="CGTHBA PROTEIN -14 GENE PROTEIN"/>
    <property type="match status" value="1"/>
</dbReference>
<reference evidence="3 4" key="1">
    <citation type="submission" date="2011-02" db="EMBL/GenBank/DDBJ databases">
        <title>The Genome Sequence of Sphaeroforma arctica JP610.</title>
        <authorList>
            <consortium name="The Broad Institute Genome Sequencing Platform"/>
            <person name="Russ C."/>
            <person name="Cuomo C."/>
            <person name="Young S.K."/>
            <person name="Zeng Q."/>
            <person name="Gargeya S."/>
            <person name="Alvarado L."/>
            <person name="Berlin A."/>
            <person name="Chapman S.B."/>
            <person name="Chen Z."/>
            <person name="Freedman E."/>
            <person name="Gellesch M."/>
            <person name="Goldberg J."/>
            <person name="Griggs A."/>
            <person name="Gujja S."/>
            <person name="Heilman E."/>
            <person name="Heiman D."/>
            <person name="Howarth C."/>
            <person name="Mehta T."/>
            <person name="Neiman D."/>
            <person name="Pearson M."/>
            <person name="Roberts A."/>
            <person name="Saif S."/>
            <person name="Shea T."/>
            <person name="Shenoy N."/>
            <person name="Sisk P."/>
            <person name="Stolte C."/>
            <person name="Sykes S."/>
            <person name="White J."/>
            <person name="Yandava C."/>
            <person name="Burger G."/>
            <person name="Gray M.W."/>
            <person name="Holland P.W.H."/>
            <person name="King N."/>
            <person name="Lang F.B.F."/>
            <person name="Roger A.J."/>
            <person name="Ruiz-Trillo I."/>
            <person name="Haas B."/>
            <person name="Nusbaum C."/>
            <person name="Birren B."/>
        </authorList>
    </citation>
    <scope>NUCLEOTIDE SEQUENCE [LARGE SCALE GENOMIC DNA]</scope>
    <source>
        <strain evidence="3 4">JP610</strain>
    </source>
</reference>
<dbReference type="PANTHER" id="PTHR13153:SF5">
    <property type="entry name" value="GATOR COMPLEX PROTEIN NPRL3"/>
    <property type="match status" value="1"/>
</dbReference>
<dbReference type="GO" id="GO:1990130">
    <property type="term" value="C:GATOR1 complex"/>
    <property type="evidence" value="ECO:0007669"/>
    <property type="project" value="TreeGrafter"/>
</dbReference>
<dbReference type="RefSeq" id="XP_014151527.1">
    <property type="nucleotide sequence ID" value="XM_014296052.1"/>
</dbReference>
<organism evidence="3 4">
    <name type="scientific">Sphaeroforma arctica JP610</name>
    <dbReference type="NCBI Taxonomy" id="667725"/>
    <lineage>
        <taxon>Eukaryota</taxon>
        <taxon>Ichthyosporea</taxon>
        <taxon>Ichthyophonida</taxon>
        <taxon>Sphaeroforma</taxon>
    </lineage>
</organism>